<organism evidence="1">
    <name type="scientific">marine sediment metagenome</name>
    <dbReference type="NCBI Taxonomy" id="412755"/>
    <lineage>
        <taxon>unclassified sequences</taxon>
        <taxon>metagenomes</taxon>
        <taxon>ecological metagenomes</taxon>
    </lineage>
</organism>
<dbReference type="AlphaFoldDB" id="A0A0F9MGG6"/>
<dbReference type="EMBL" id="LAZR01004854">
    <property type="protein sequence ID" value="KKN04999.1"/>
    <property type="molecule type" value="Genomic_DNA"/>
</dbReference>
<proteinExistence type="predicted"/>
<comment type="caution">
    <text evidence="1">The sequence shown here is derived from an EMBL/GenBank/DDBJ whole genome shotgun (WGS) entry which is preliminary data.</text>
</comment>
<evidence type="ECO:0000313" key="1">
    <source>
        <dbReference type="EMBL" id="KKN04999.1"/>
    </source>
</evidence>
<protein>
    <submittedName>
        <fullName evidence="1">Uncharacterized protein</fullName>
    </submittedName>
</protein>
<sequence length="347" mass="40981">MKSKKGDSIKELTDELIRRTKESLKEESNTLALDRFGYDSKEKLIYERDFKIQNRLLLFNFERENFKNTKPRQTQNLLPKISYGKGDFFIYPNFNEDYKHKTANYGHEEHYYNFWCCNIKVKKTKIEIKNMRPSQMPNEGIVSLQGWSEKEIDKNLNHLDKELKDHCIRVLKLFVQIHGGKTNFKPIPTSKGYEGEFNEIGGRFLNAIKPMRFYIKEHGRKSYNEPKYEHYTLLQAITRIKNDSLRDYSPEIAGKLVGLGNIMTANTKQITTTIANLGNITDTKLSKLIDATQSMADTQKKQYTENNKQMTGMNTEIKSHLDLVNLWKKEAEERLKPFFVRWWQYFK</sequence>
<gene>
    <name evidence="1" type="ORF">LCGC14_1091670</name>
</gene>
<accession>A0A0F9MGG6</accession>
<reference evidence="1" key="1">
    <citation type="journal article" date="2015" name="Nature">
        <title>Complex archaea that bridge the gap between prokaryotes and eukaryotes.</title>
        <authorList>
            <person name="Spang A."/>
            <person name="Saw J.H."/>
            <person name="Jorgensen S.L."/>
            <person name="Zaremba-Niedzwiedzka K."/>
            <person name="Martijn J."/>
            <person name="Lind A.E."/>
            <person name="van Eijk R."/>
            <person name="Schleper C."/>
            <person name="Guy L."/>
            <person name="Ettema T.J."/>
        </authorList>
    </citation>
    <scope>NUCLEOTIDE SEQUENCE</scope>
</reference>
<feature type="non-terminal residue" evidence="1">
    <location>
        <position position="347"/>
    </location>
</feature>
<name>A0A0F9MGG6_9ZZZZ</name>